<dbReference type="STRING" id="1393122.SAMN05660895_0663"/>
<reference evidence="11" key="1">
    <citation type="submission" date="2016-10" db="EMBL/GenBank/DDBJ databases">
        <authorList>
            <person name="Varghese N."/>
            <person name="Submissions S."/>
        </authorList>
    </citation>
    <scope>NUCLEOTIDE SEQUENCE [LARGE SCALE GENOMIC DNA]</scope>
    <source>
        <strain evidence="11">DSM 14807</strain>
    </source>
</reference>
<dbReference type="GO" id="GO:0006857">
    <property type="term" value="P:oligopeptide transport"/>
    <property type="evidence" value="ECO:0007669"/>
    <property type="project" value="InterPro"/>
</dbReference>
<dbReference type="InterPro" id="IPR018456">
    <property type="entry name" value="PTR2_symporter_CS"/>
</dbReference>
<feature type="transmembrane region" description="Helical" evidence="9">
    <location>
        <begin position="431"/>
        <end position="450"/>
    </location>
</feature>
<evidence type="ECO:0000256" key="9">
    <source>
        <dbReference type="SAM" id="Phobius"/>
    </source>
</evidence>
<protein>
    <submittedName>
        <fullName evidence="10">Proton-dependent oligopeptide transporter, POT family</fullName>
    </submittedName>
</protein>
<dbReference type="AlphaFoldDB" id="A0A1I7N5U2"/>
<keyword evidence="3" id="KW-1003">Cell membrane</keyword>
<dbReference type="InterPro" id="IPR000109">
    <property type="entry name" value="POT_fam"/>
</dbReference>
<organism evidence="10 11">
    <name type="scientific">Thermoflavifilum thermophilum</name>
    <dbReference type="NCBI Taxonomy" id="1393122"/>
    <lineage>
        <taxon>Bacteria</taxon>
        <taxon>Pseudomonadati</taxon>
        <taxon>Bacteroidota</taxon>
        <taxon>Chitinophagia</taxon>
        <taxon>Chitinophagales</taxon>
        <taxon>Chitinophagaceae</taxon>
        <taxon>Thermoflavifilum</taxon>
    </lineage>
</organism>
<gene>
    <name evidence="10" type="ORF">SAMN05660895_0663</name>
</gene>
<keyword evidence="7 9" id="KW-0472">Membrane</keyword>
<comment type="subcellular location">
    <subcellularLocation>
        <location evidence="1">Cell membrane</location>
        <topology evidence="1">Multi-pass membrane protein</topology>
    </subcellularLocation>
    <subcellularLocation>
        <location evidence="8">Membrane</location>
        <topology evidence="8">Multi-pass membrane protein</topology>
    </subcellularLocation>
</comment>
<accession>A0A1I7N5U2</accession>
<evidence type="ECO:0000313" key="10">
    <source>
        <dbReference type="EMBL" id="SFV29946.1"/>
    </source>
</evidence>
<dbReference type="NCBIfam" id="TIGR00924">
    <property type="entry name" value="yjdL_sub1_fam"/>
    <property type="match status" value="1"/>
</dbReference>
<dbReference type="PANTHER" id="PTHR23517">
    <property type="entry name" value="RESISTANCE PROTEIN MDTM, PUTATIVE-RELATED-RELATED"/>
    <property type="match status" value="1"/>
</dbReference>
<feature type="transmembrane region" description="Helical" evidence="9">
    <location>
        <begin position="183"/>
        <end position="207"/>
    </location>
</feature>
<dbReference type="GO" id="GO:0005886">
    <property type="term" value="C:plasma membrane"/>
    <property type="evidence" value="ECO:0007669"/>
    <property type="project" value="UniProtKB-SubCell"/>
</dbReference>
<dbReference type="GO" id="GO:1904680">
    <property type="term" value="F:peptide transmembrane transporter activity"/>
    <property type="evidence" value="ECO:0007669"/>
    <property type="project" value="InterPro"/>
</dbReference>
<feature type="transmembrane region" description="Helical" evidence="9">
    <location>
        <begin position="496"/>
        <end position="517"/>
    </location>
</feature>
<dbReference type="Proteomes" id="UP000199537">
    <property type="component" value="Unassembled WGS sequence"/>
</dbReference>
<evidence type="ECO:0000256" key="4">
    <source>
        <dbReference type="ARBA" id="ARBA00022692"/>
    </source>
</evidence>
<feature type="transmembrane region" description="Helical" evidence="9">
    <location>
        <begin position="529"/>
        <end position="549"/>
    </location>
</feature>
<keyword evidence="4 8" id="KW-0812">Transmembrane</keyword>
<evidence type="ECO:0000256" key="1">
    <source>
        <dbReference type="ARBA" id="ARBA00004651"/>
    </source>
</evidence>
<feature type="transmembrane region" description="Helical" evidence="9">
    <location>
        <begin position="115"/>
        <end position="133"/>
    </location>
</feature>
<feature type="transmembrane region" description="Helical" evidence="9">
    <location>
        <begin position="91"/>
        <end position="109"/>
    </location>
</feature>
<feature type="transmembrane region" description="Helical" evidence="9">
    <location>
        <begin position="462"/>
        <end position="484"/>
    </location>
</feature>
<dbReference type="InterPro" id="IPR005279">
    <property type="entry name" value="Dipep/tripep_permease"/>
</dbReference>
<dbReference type="EMBL" id="FPCJ01000001">
    <property type="protein sequence ID" value="SFV29946.1"/>
    <property type="molecule type" value="Genomic_DNA"/>
</dbReference>
<dbReference type="PANTHER" id="PTHR23517:SF15">
    <property type="entry name" value="PROTON-DEPENDENT OLIGOPEPTIDE FAMILY TRANSPORT PROTEIN"/>
    <property type="match status" value="1"/>
</dbReference>
<keyword evidence="11" id="KW-1185">Reference proteome</keyword>
<evidence type="ECO:0000256" key="8">
    <source>
        <dbReference type="RuleBase" id="RU003755"/>
    </source>
</evidence>
<dbReference type="OrthoDB" id="9772725at2"/>
<dbReference type="CDD" id="cd17346">
    <property type="entry name" value="MFS_DtpA_like"/>
    <property type="match status" value="1"/>
</dbReference>
<evidence type="ECO:0000256" key="6">
    <source>
        <dbReference type="ARBA" id="ARBA00022989"/>
    </source>
</evidence>
<keyword evidence="5" id="KW-0571">Peptide transport</keyword>
<evidence type="ECO:0000256" key="2">
    <source>
        <dbReference type="ARBA" id="ARBA00022448"/>
    </source>
</evidence>
<evidence type="ECO:0000256" key="3">
    <source>
        <dbReference type="ARBA" id="ARBA00022475"/>
    </source>
</evidence>
<name>A0A1I7N5U2_9BACT</name>
<keyword evidence="2 8" id="KW-0813">Transport</keyword>
<sequence length="563" mass="62650">MEGNSSAKTPSPGRKNGHHPGLYVLFFTEMWERFGYYLMVGIFLLYLIDPISHGGKGFDTRRAADLVGSYIALVYLTPFIGGLLADRYLGYRRAVILGGILLACGYYGLALPGNTAMYVSLLLIILGNGFFKPNISTILGNLYNREDLRPKKDVAYNIFYMGINLGAFVCNFVAAYMRNHFGWGYAFAAAGVGMTIGLIWFISGMRYIKEGDVKKPVQKEDMPLSKIFGYVFLPAIIAAAIGYLFSSFTGHTLFGTRSNDAFMFACVPIVIFYGSLYFRANREDKRGLGALFAFFLVSTVFWVIYNQNSTGLTIWADQYTNRQMPPALEKIVKPFGMLQTVTTDSQMVVKMDRYFRAQTNAQGTTVMVKGIDPYFQNLPRSQWPSSGQLHLLSTEIFQSVNPFFIIVFTPLLVGLFSWLRGKGKEPTTPIKVTLGIWVAGLSSLLMVIAISTRDIYVDKASMLWVIATYAVFTIGELLVSPIGLSMVSKLSPTRLTALMMGGWFLVNSIAGKLAGLMATFWDSFIDKKYYFLILVIAAAAAGFIMLLLSRWVAKVVYEKTGAY</sequence>
<evidence type="ECO:0000313" key="11">
    <source>
        <dbReference type="Proteomes" id="UP000199537"/>
    </source>
</evidence>
<feature type="transmembrane region" description="Helical" evidence="9">
    <location>
        <begin position="21"/>
        <end position="47"/>
    </location>
</feature>
<keyword evidence="6 9" id="KW-1133">Transmembrane helix</keyword>
<keyword evidence="5" id="KW-0653">Protein transport</keyword>
<evidence type="ECO:0000256" key="5">
    <source>
        <dbReference type="ARBA" id="ARBA00022856"/>
    </source>
</evidence>
<feature type="transmembrane region" description="Helical" evidence="9">
    <location>
        <begin position="261"/>
        <end position="280"/>
    </location>
</feature>
<dbReference type="Pfam" id="PF00854">
    <property type="entry name" value="PTR2"/>
    <property type="match status" value="2"/>
</dbReference>
<comment type="similarity">
    <text evidence="8">Belongs to the major facilitator superfamily. Proton-dependent oligopeptide transporter (POT/PTR) (TC 2.A.17) family.</text>
</comment>
<dbReference type="RefSeq" id="WP_092457688.1">
    <property type="nucleotide sequence ID" value="NZ_FPCJ01000001.1"/>
</dbReference>
<feature type="transmembrane region" description="Helical" evidence="9">
    <location>
        <begin position="400"/>
        <end position="419"/>
    </location>
</feature>
<dbReference type="InterPro" id="IPR036259">
    <property type="entry name" value="MFS_trans_sf"/>
</dbReference>
<dbReference type="SUPFAM" id="SSF103473">
    <property type="entry name" value="MFS general substrate transporter"/>
    <property type="match status" value="2"/>
</dbReference>
<evidence type="ECO:0000256" key="7">
    <source>
        <dbReference type="ARBA" id="ARBA00023136"/>
    </source>
</evidence>
<dbReference type="InterPro" id="IPR050171">
    <property type="entry name" value="MFS_Transporters"/>
</dbReference>
<dbReference type="Gene3D" id="1.20.1250.20">
    <property type="entry name" value="MFS general substrate transporter like domains"/>
    <property type="match status" value="2"/>
</dbReference>
<feature type="transmembrane region" description="Helical" evidence="9">
    <location>
        <begin position="287"/>
        <end position="305"/>
    </location>
</feature>
<dbReference type="PROSITE" id="PS01022">
    <property type="entry name" value="PTR2_1"/>
    <property type="match status" value="1"/>
</dbReference>
<feature type="transmembrane region" description="Helical" evidence="9">
    <location>
        <begin position="227"/>
        <end position="249"/>
    </location>
</feature>
<dbReference type="PROSITE" id="PS01023">
    <property type="entry name" value="PTR2_2"/>
    <property type="match status" value="1"/>
</dbReference>
<proteinExistence type="inferred from homology"/>
<feature type="transmembrane region" description="Helical" evidence="9">
    <location>
        <begin position="67"/>
        <end position="84"/>
    </location>
</feature>
<feature type="transmembrane region" description="Helical" evidence="9">
    <location>
        <begin position="154"/>
        <end position="177"/>
    </location>
</feature>